<evidence type="ECO:0000313" key="1">
    <source>
        <dbReference type="EMBL" id="TMQ52796.1"/>
    </source>
</evidence>
<accession>A0A538SN42</accession>
<evidence type="ECO:0000313" key="2">
    <source>
        <dbReference type="Proteomes" id="UP000317716"/>
    </source>
</evidence>
<dbReference type="Proteomes" id="UP000317716">
    <property type="component" value="Unassembled WGS sequence"/>
</dbReference>
<dbReference type="EMBL" id="VBOS01000313">
    <property type="protein sequence ID" value="TMQ52796.1"/>
    <property type="molecule type" value="Genomic_DNA"/>
</dbReference>
<dbReference type="Pfam" id="PF13531">
    <property type="entry name" value="SBP_bac_11"/>
    <property type="match status" value="1"/>
</dbReference>
<organism evidence="1 2">
    <name type="scientific">Eiseniibacteriota bacterium</name>
    <dbReference type="NCBI Taxonomy" id="2212470"/>
    <lineage>
        <taxon>Bacteria</taxon>
        <taxon>Candidatus Eiseniibacteriota</taxon>
    </lineage>
</organism>
<feature type="non-terminal residue" evidence="1">
    <location>
        <position position="1"/>
    </location>
</feature>
<protein>
    <submittedName>
        <fullName evidence="1">Fe(3+) ABC transporter substrate-binding protein</fullName>
    </submittedName>
</protein>
<dbReference type="SUPFAM" id="SSF53850">
    <property type="entry name" value="Periplasmic binding protein-like II"/>
    <property type="match status" value="1"/>
</dbReference>
<gene>
    <name evidence="1" type="ORF">E6K72_08905</name>
</gene>
<dbReference type="Gene3D" id="3.40.190.10">
    <property type="entry name" value="Periplasmic binding protein-like II"/>
    <property type="match status" value="1"/>
</dbReference>
<reference evidence="1 2" key="1">
    <citation type="journal article" date="2019" name="Nat. Microbiol.">
        <title>Mediterranean grassland soil C-N compound turnover is dependent on rainfall and depth, and is mediated by genomically divergent microorganisms.</title>
        <authorList>
            <person name="Diamond S."/>
            <person name="Andeer P.F."/>
            <person name="Li Z."/>
            <person name="Crits-Christoph A."/>
            <person name="Burstein D."/>
            <person name="Anantharaman K."/>
            <person name="Lane K.R."/>
            <person name="Thomas B.C."/>
            <person name="Pan C."/>
            <person name="Northen T.R."/>
            <person name="Banfield J.F."/>
        </authorList>
    </citation>
    <scope>NUCLEOTIDE SEQUENCE [LARGE SCALE GENOMIC DNA]</scope>
    <source>
        <strain evidence="1">WS_2</strain>
    </source>
</reference>
<name>A0A538SN42_UNCEI</name>
<dbReference type="AlphaFoldDB" id="A0A538SN42"/>
<comment type="caution">
    <text evidence="1">The sequence shown here is derived from an EMBL/GenBank/DDBJ whole genome shotgun (WGS) entry which is preliminary data.</text>
</comment>
<sequence>IATLGSAPNPELAKAFVDLVLSSEGQRILSKWGFLSPTPASP</sequence>
<proteinExistence type="predicted"/>